<dbReference type="SUPFAM" id="SSF143744">
    <property type="entry name" value="GlcG-like"/>
    <property type="match status" value="1"/>
</dbReference>
<dbReference type="Pfam" id="PF03928">
    <property type="entry name" value="HbpS-like"/>
    <property type="match status" value="1"/>
</dbReference>
<evidence type="ECO:0000313" key="2">
    <source>
        <dbReference type="EMBL" id="MBB6135108.1"/>
    </source>
</evidence>
<dbReference type="Gene3D" id="3.30.450.150">
    <property type="entry name" value="Haem-degrading domain"/>
    <property type="match status" value="1"/>
</dbReference>
<evidence type="ECO:0000256" key="1">
    <source>
        <dbReference type="SAM" id="SignalP"/>
    </source>
</evidence>
<dbReference type="EMBL" id="JACHBX010000003">
    <property type="protein sequence ID" value="MBB6135108.1"/>
    <property type="molecule type" value="Genomic_DNA"/>
</dbReference>
<dbReference type="PANTHER" id="PTHR34309">
    <property type="entry name" value="SLR1406 PROTEIN"/>
    <property type="match status" value="1"/>
</dbReference>
<dbReference type="InterPro" id="IPR052517">
    <property type="entry name" value="GlcG_carb_metab_protein"/>
</dbReference>
<feature type="signal peptide" evidence="1">
    <location>
        <begin position="1"/>
        <end position="23"/>
    </location>
</feature>
<sequence length="166" mass="16667">MYHPLPAGLLTALLLACPQASTAAPLTVPHRTISLDGASRLLDAAMAACHADGKVLAAAVVDRGGNLVALRRDDGVGPHNTIAAQRKAYTALSTRTATRLLAANARASTEAANLNTVDTLLLLGGGVPLMADGELIGAIGIAGAGGPATDEACAQAAIDNVFRKTP</sequence>
<dbReference type="RefSeq" id="WP_183555756.1">
    <property type="nucleotide sequence ID" value="NZ_JACHBX010000003.1"/>
</dbReference>
<proteinExistence type="predicted"/>
<gene>
    <name evidence="2" type="ORF">HD842_003266</name>
</gene>
<reference evidence="2 3" key="1">
    <citation type="submission" date="2020-08" db="EMBL/GenBank/DDBJ databases">
        <title>The Agave Microbiome: Exploring the role of microbial communities in plant adaptations to desert environments.</title>
        <authorList>
            <person name="Partida-Martinez L.P."/>
        </authorList>
    </citation>
    <scope>NUCLEOTIDE SEQUENCE [LARGE SCALE GENOMIC DNA]</scope>
    <source>
        <strain evidence="2 3">AT3.2</strain>
    </source>
</reference>
<dbReference type="AlphaFoldDB" id="A0A7W9X2A8"/>
<feature type="chain" id="PRO_5030936758" evidence="1">
    <location>
        <begin position="24"/>
        <end position="166"/>
    </location>
</feature>
<accession>A0A7W9X2A8</accession>
<comment type="caution">
    <text evidence="2">The sequence shown here is derived from an EMBL/GenBank/DDBJ whole genome shotgun (WGS) entry which is preliminary data.</text>
</comment>
<keyword evidence="3" id="KW-1185">Reference proteome</keyword>
<evidence type="ECO:0000313" key="3">
    <source>
        <dbReference type="Proteomes" id="UP000540787"/>
    </source>
</evidence>
<protein>
    <submittedName>
        <fullName evidence="2">Uncharacterized protein GlcG (DUF336 family)</fullName>
    </submittedName>
</protein>
<name>A0A7W9X2A8_9BURK</name>
<dbReference type="PANTHER" id="PTHR34309:SF10">
    <property type="entry name" value="SLR1406 PROTEIN"/>
    <property type="match status" value="1"/>
</dbReference>
<dbReference type="Proteomes" id="UP000540787">
    <property type="component" value="Unassembled WGS sequence"/>
</dbReference>
<keyword evidence="1" id="KW-0732">Signal</keyword>
<organism evidence="2 3">
    <name type="scientific">Massilia aurea</name>
    <dbReference type="NCBI Taxonomy" id="373040"/>
    <lineage>
        <taxon>Bacteria</taxon>
        <taxon>Pseudomonadati</taxon>
        <taxon>Pseudomonadota</taxon>
        <taxon>Betaproteobacteria</taxon>
        <taxon>Burkholderiales</taxon>
        <taxon>Oxalobacteraceae</taxon>
        <taxon>Telluria group</taxon>
        <taxon>Massilia</taxon>
    </lineage>
</organism>
<dbReference type="InterPro" id="IPR038084">
    <property type="entry name" value="PduO/GlcC-like_sf"/>
</dbReference>
<dbReference type="InterPro" id="IPR005624">
    <property type="entry name" value="PduO/GlcC-like"/>
</dbReference>